<organism evidence="2 3">
    <name type="scientific">Fusarium longipes</name>
    <dbReference type="NCBI Taxonomy" id="694270"/>
    <lineage>
        <taxon>Eukaryota</taxon>
        <taxon>Fungi</taxon>
        <taxon>Dikarya</taxon>
        <taxon>Ascomycota</taxon>
        <taxon>Pezizomycotina</taxon>
        <taxon>Sordariomycetes</taxon>
        <taxon>Hypocreomycetidae</taxon>
        <taxon>Hypocreales</taxon>
        <taxon>Nectriaceae</taxon>
        <taxon>Fusarium</taxon>
    </lineage>
</organism>
<name>A0A395T9Y7_9HYPO</name>
<gene>
    <name evidence="2" type="ORF">FLONG3_367</name>
</gene>
<protein>
    <submittedName>
        <fullName evidence="2">Uncharacterized protein</fullName>
    </submittedName>
</protein>
<evidence type="ECO:0000313" key="3">
    <source>
        <dbReference type="Proteomes" id="UP000266234"/>
    </source>
</evidence>
<feature type="region of interest" description="Disordered" evidence="1">
    <location>
        <begin position="227"/>
        <end position="274"/>
    </location>
</feature>
<comment type="caution">
    <text evidence="2">The sequence shown here is derived from an EMBL/GenBank/DDBJ whole genome shotgun (WGS) entry which is preliminary data.</text>
</comment>
<evidence type="ECO:0000256" key="1">
    <source>
        <dbReference type="SAM" id="MobiDB-lite"/>
    </source>
</evidence>
<feature type="compositionally biased region" description="Polar residues" evidence="1">
    <location>
        <begin position="262"/>
        <end position="272"/>
    </location>
</feature>
<dbReference type="EMBL" id="PXOG01000009">
    <property type="protein sequence ID" value="RGP81498.1"/>
    <property type="molecule type" value="Genomic_DNA"/>
</dbReference>
<proteinExistence type="predicted"/>
<dbReference type="AlphaFoldDB" id="A0A395T9Y7"/>
<accession>A0A395T9Y7</accession>
<keyword evidence="3" id="KW-1185">Reference proteome</keyword>
<sequence>MANPDQEARNGDEIVRKINAGLGPRDIDFSVDACPSIPIEKISLDAIDRLCQNIVAEIFHETGVKRNQARQTWNDMAERIMLRMMLQIRTLPQHFKWSAIPQRIDVIRSIHKATNKPVSMPAPDLAFIIAAIVFRKMQVEHPNVKKLFIEFFGDFNGMRWLPVAIKVHKQINGRPLVIELDQKATEPRVRLTKIDARKVAIVTVREPPKNIYETAMQEVVRQMTNEENRVIPGDAPDAKNQPRKSTEKADPDSEYCHDKTLKSQPDQPPNSETLRDHARQMKQFGKRLASPDQAFIRRVRRDMCQFANLTDEKEKEASLERDEMLSKLSSTNHPDTHTGTTKIDLFGRYKMLWKGSLRENGCIPDSLRQLVHHDCDANQIFYLEETETDFRAANTIPQDGDEI</sequence>
<dbReference type="Proteomes" id="UP000266234">
    <property type="component" value="Unassembled WGS sequence"/>
</dbReference>
<evidence type="ECO:0000313" key="2">
    <source>
        <dbReference type="EMBL" id="RGP81498.1"/>
    </source>
</evidence>
<reference evidence="2 3" key="1">
    <citation type="journal article" date="2018" name="PLoS Pathog.">
        <title>Evolution of structural diversity of trichothecenes, a family of toxins produced by plant pathogenic and entomopathogenic fungi.</title>
        <authorList>
            <person name="Proctor R.H."/>
            <person name="McCormick S.P."/>
            <person name="Kim H.S."/>
            <person name="Cardoza R.E."/>
            <person name="Stanley A.M."/>
            <person name="Lindo L."/>
            <person name="Kelly A."/>
            <person name="Brown D.W."/>
            <person name="Lee T."/>
            <person name="Vaughan M.M."/>
            <person name="Alexander N.J."/>
            <person name="Busman M."/>
            <person name="Gutierrez S."/>
        </authorList>
    </citation>
    <scope>NUCLEOTIDE SEQUENCE [LARGE SCALE GENOMIC DNA]</scope>
    <source>
        <strain evidence="2 3">NRRL 20695</strain>
    </source>
</reference>
<feature type="compositionally biased region" description="Basic and acidic residues" evidence="1">
    <location>
        <begin position="244"/>
        <end position="261"/>
    </location>
</feature>
<dbReference type="OrthoDB" id="5106256at2759"/>